<protein>
    <submittedName>
        <fullName evidence="1">Uncharacterized protein</fullName>
    </submittedName>
</protein>
<keyword evidence="2" id="KW-1185">Reference proteome</keyword>
<reference evidence="2" key="1">
    <citation type="journal article" date="2013" name="Nature">
        <title>Draft genome of the wheat A-genome progenitor Triticum urartu.</title>
        <authorList>
            <person name="Ling H.Q."/>
            <person name="Zhao S."/>
            <person name="Liu D."/>
            <person name="Wang J."/>
            <person name="Sun H."/>
            <person name="Zhang C."/>
            <person name="Fan H."/>
            <person name="Li D."/>
            <person name="Dong L."/>
            <person name="Tao Y."/>
            <person name="Gao C."/>
            <person name="Wu H."/>
            <person name="Li Y."/>
            <person name="Cui Y."/>
            <person name="Guo X."/>
            <person name="Zheng S."/>
            <person name="Wang B."/>
            <person name="Yu K."/>
            <person name="Liang Q."/>
            <person name="Yang W."/>
            <person name="Lou X."/>
            <person name="Chen J."/>
            <person name="Feng M."/>
            <person name="Jian J."/>
            <person name="Zhang X."/>
            <person name="Luo G."/>
            <person name="Jiang Y."/>
            <person name="Liu J."/>
            <person name="Wang Z."/>
            <person name="Sha Y."/>
            <person name="Zhang B."/>
            <person name="Wu H."/>
            <person name="Tang D."/>
            <person name="Shen Q."/>
            <person name="Xue P."/>
            <person name="Zou S."/>
            <person name="Wang X."/>
            <person name="Liu X."/>
            <person name="Wang F."/>
            <person name="Yang Y."/>
            <person name="An X."/>
            <person name="Dong Z."/>
            <person name="Zhang K."/>
            <person name="Zhang X."/>
            <person name="Luo M.C."/>
            <person name="Dvorak J."/>
            <person name="Tong Y."/>
            <person name="Wang J."/>
            <person name="Yang H."/>
            <person name="Li Z."/>
            <person name="Wang D."/>
            <person name="Zhang A."/>
            <person name="Wang J."/>
        </authorList>
    </citation>
    <scope>NUCLEOTIDE SEQUENCE</scope>
    <source>
        <strain evidence="2">cv. G1812</strain>
    </source>
</reference>
<evidence type="ECO:0000313" key="1">
    <source>
        <dbReference type="EnsemblPlants" id="TuG1812G0500000976.01.T05.cds434998"/>
    </source>
</evidence>
<organism evidence="1 2">
    <name type="scientific">Triticum urartu</name>
    <name type="common">Red wild einkorn</name>
    <name type="synonym">Crithodium urartu</name>
    <dbReference type="NCBI Taxonomy" id="4572"/>
    <lineage>
        <taxon>Eukaryota</taxon>
        <taxon>Viridiplantae</taxon>
        <taxon>Streptophyta</taxon>
        <taxon>Embryophyta</taxon>
        <taxon>Tracheophyta</taxon>
        <taxon>Spermatophyta</taxon>
        <taxon>Magnoliopsida</taxon>
        <taxon>Liliopsida</taxon>
        <taxon>Poales</taxon>
        <taxon>Poaceae</taxon>
        <taxon>BOP clade</taxon>
        <taxon>Pooideae</taxon>
        <taxon>Triticodae</taxon>
        <taxon>Triticeae</taxon>
        <taxon>Triticinae</taxon>
        <taxon>Triticum</taxon>
    </lineage>
</organism>
<dbReference type="AlphaFoldDB" id="A0A8R7UES5"/>
<reference evidence="1" key="2">
    <citation type="submission" date="2018-03" db="EMBL/GenBank/DDBJ databases">
        <title>The Triticum urartu genome reveals the dynamic nature of wheat genome evolution.</title>
        <authorList>
            <person name="Ling H."/>
            <person name="Ma B."/>
            <person name="Shi X."/>
            <person name="Liu H."/>
            <person name="Dong L."/>
            <person name="Sun H."/>
            <person name="Cao Y."/>
            <person name="Gao Q."/>
            <person name="Zheng S."/>
            <person name="Li Y."/>
            <person name="Yu Y."/>
            <person name="Du H."/>
            <person name="Qi M."/>
            <person name="Li Y."/>
            <person name="Yu H."/>
            <person name="Cui Y."/>
            <person name="Wang N."/>
            <person name="Chen C."/>
            <person name="Wu H."/>
            <person name="Zhao Y."/>
            <person name="Zhang J."/>
            <person name="Li Y."/>
            <person name="Zhou W."/>
            <person name="Zhang B."/>
            <person name="Hu W."/>
            <person name="Eijk M."/>
            <person name="Tang J."/>
            <person name="Witsenboer H."/>
            <person name="Zhao S."/>
            <person name="Li Z."/>
            <person name="Zhang A."/>
            <person name="Wang D."/>
            <person name="Liang C."/>
        </authorList>
    </citation>
    <scope>NUCLEOTIDE SEQUENCE [LARGE SCALE GENOMIC DNA]</scope>
    <source>
        <strain evidence="1">cv. G1812</strain>
    </source>
</reference>
<gene>
    <name evidence="1" type="primary">LOC125508116</name>
</gene>
<dbReference type="EnsemblPlants" id="TuG1812G0500000976.01.T05">
    <property type="protein sequence ID" value="TuG1812G0500000976.01.T05.cds434998"/>
    <property type="gene ID" value="TuG1812G0500000976.01"/>
</dbReference>
<evidence type="ECO:0000313" key="2">
    <source>
        <dbReference type="Proteomes" id="UP000015106"/>
    </source>
</evidence>
<accession>A0A8R7UES5</accession>
<dbReference type="Gramene" id="TuG1812G0500000976.01.T05">
    <property type="protein sequence ID" value="TuG1812G0500000976.01.T05.cds434998"/>
    <property type="gene ID" value="TuG1812G0500000976.01"/>
</dbReference>
<sequence length="95" mass="10713">MATYAAPLPCAVPLLPAPIPLPLPVHLLHPANFYCHNASNSCRVHPASSSYYFCHGDPLMFNWLGNRTKTISFLRGSLILEIHRIRGKIYLRRLC</sequence>
<proteinExistence type="predicted"/>
<reference evidence="1" key="3">
    <citation type="submission" date="2022-06" db="UniProtKB">
        <authorList>
            <consortium name="EnsemblPlants"/>
        </authorList>
    </citation>
    <scope>IDENTIFICATION</scope>
</reference>
<dbReference type="Proteomes" id="UP000015106">
    <property type="component" value="Chromosome 5"/>
</dbReference>
<name>A0A8R7UES5_TRIUA</name>